<dbReference type="AlphaFoldDB" id="A0A6S7GHD8"/>
<accession>A0A6S7GHD8</accession>
<reference evidence="2" key="1">
    <citation type="submission" date="2020-04" db="EMBL/GenBank/DDBJ databases">
        <authorList>
            <person name="Alioto T."/>
            <person name="Alioto T."/>
            <person name="Gomez Garrido J."/>
        </authorList>
    </citation>
    <scope>NUCLEOTIDE SEQUENCE</scope>
    <source>
        <strain evidence="2">A484AB</strain>
    </source>
</reference>
<proteinExistence type="inferred from homology"/>
<dbReference type="SUPFAM" id="SSF51735">
    <property type="entry name" value="NAD(P)-binding Rossmann-fold domains"/>
    <property type="match status" value="1"/>
</dbReference>
<dbReference type="Proteomes" id="UP001152795">
    <property type="component" value="Unassembled WGS sequence"/>
</dbReference>
<dbReference type="EMBL" id="CACRXK020000741">
    <property type="protein sequence ID" value="CAB3984451.1"/>
    <property type="molecule type" value="Genomic_DNA"/>
</dbReference>
<evidence type="ECO:0000313" key="3">
    <source>
        <dbReference type="Proteomes" id="UP001152795"/>
    </source>
</evidence>
<evidence type="ECO:0000313" key="2">
    <source>
        <dbReference type="EMBL" id="CAB3984451.1"/>
    </source>
</evidence>
<organism evidence="2 3">
    <name type="scientific">Paramuricea clavata</name>
    <name type="common">Red gorgonian</name>
    <name type="synonym">Violescent sea-whip</name>
    <dbReference type="NCBI Taxonomy" id="317549"/>
    <lineage>
        <taxon>Eukaryota</taxon>
        <taxon>Metazoa</taxon>
        <taxon>Cnidaria</taxon>
        <taxon>Anthozoa</taxon>
        <taxon>Octocorallia</taxon>
        <taxon>Malacalcyonacea</taxon>
        <taxon>Plexauridae</taxon>
        <taxon>Paramuricea</taxon>
    </lineage>
</organism>
<dbReference type="InterPro" id="IPR036291">
    <property type="entry name" value="NAD(P)-bd_dom_sf"/>
</dbReference>
<dbReference type="PRINTS" id="PR00080">
    <property type="entry name" value="SDRFAMILY"/>
</dbReference>
<dbReference type="InterPro" id="IPR002347">
    <property type="entry name" value="SDR_fam"/>
</dbReference>
<name>A0A6S7GHD8_PARCT</name>
<comment type="caution">
    <text evidence="2">The sequence shown here is derived from an EMBL/GenBank/DDBJ whole genome shotgun (WGS) entry which is preliminary data.</text>
</comment>
<dbReference type="InterPro" id="IPR053011">
    <property type="entry name" value="SDR_family_member_7"/>
</dbReference>
<sequence>MCLISELAAGKVKDFNTDDILVLPLDTTKYDTHEDAMKTVLDHFNQIDILVNNSGRSQRALAVDTELKVDQDLFDLNVIGSISLTKVVLCHMVERKAGHVVVVSSVQGKFGVVGSATYSASKFAIQGYFSSLRAELYDKGITVTAICPGPIRTASVQNAVTEVSGKSYKDKQIAEDVSGRMEAGKFAKYMSVAVVNKLDECWISPQPVLLITYASQYMPSIFTMLYKRFAIKGLKKLREAKAKEN</sequence>
<dbReference type="Gene3D" id="3.40.50.720">
    <property type="entry name" value="NAD(P)-binding Rossmann-like Domain"/>
    <property type="match status" value="1"/>
</dbReference>
<protein>
    <submittedName>
        <fullName evidence="2">Dehydrogenase reductase SDR family member 7-like</fullName>
    </submittedName>
</protein>
<keyword evidence="3" id="KW-1185">Reference proteome</keyword>
<dbReference type="PANTHER" id="PTHR44269">
    <property type="entry name" value="DEHYDROGENASE/REDUCTASE SDR FAMILY MEMBER 7-RELATED"/>
    <property type="match status" value="1"/>
</dbReference>
<evidence type="ECO:0000256" key="1">
    <source>
        <dbReference type="RuleBase" id="RU000363"/>
    </source>
</evidence>
<dbReference type="InterPro" id="IPR020904">
    <property type="entry name" value="Sc_DH/Rdtase_CS"/>
</dbReference>
<dbReference type="Pfam" id="PF00106">
    <property type="entry name" value="adh_short"/>
    <property type="match status" value="1"/>
</dbReference>
<dbReference type="PRINTS" id="PR00081">
    <property type="entry name" value="GDHRDH"/>
</dbReference>
<comment type="similarity">
    <text evidence="1">Belongs to the short-chain dehydrogenases/reductases (SDR) family.</text>
</comment>
<gene>
    <name evidence="2" type="ORF">PACLA_8A002269</name>
</gene>
<dbReference type="PROSITE" id="PS00061">
    <property type="entry name" value="ADH_SHORT"/>
    <property type="match status" value="1"/>
</dbReference>
<dbReference type="OrthoDB" id="47007at2759"/>